<gene>
    <name evidence="1" type="ORF">SAMN04487951_1338</name>
</gene>
<dbReference type="EMBL" id="FNII01000033">
    <property type="protein sequence ID" value="SDO47106.1"/>
    <property type="molecule type" value="Genomic_DNA"/>
</dbReference>
<sequence>MNWIYEYPSDKAVHRPTQLTFSITYDPVTPDRKIKLADDKPENLQNVDIDNLIKELGQVIHGKFLQRRMETLLYNNFNGEFARAAHVLEQETKKKVSTRTLQAWIIPQDRPSSRRCPEWAVVALEEYADRNSDSLKCFKDQKNEFQKTRQGRLHENRKLMRDRELLKNAESYIARKQSITNKWKNIPVSDFPEQLAKLETSIVDQLDSQSQLLIELINGLREHDTYEEFKREYIEQIENSMALERQIKDTALDIQDRRKEFASDDGVYKEY</sequence>
<name>A0A1H0JTL9_9GAMM</name>
<dbReference type="Proteomes" id="UP000199677">
    <property type="component" value="Unassembled WGS sequence"/>
</dbReference>
<evidence type="ECO:0000313" key="2">
    <source>
        <dbReference type="Proteomes" id="UP000199677"/>
    </source>
</evidence>
<protein>
    <submittedName>
        <fullName evidence="1">Uncharacterized protein</fullName>
    </submittedName>
</protein>
<dbReference type="OrthoDB" id="6941743at2"/>
<evidence type="ECO:0000313" key="1">
    <source>
        <dbReference type="EMBL" id="SDO47106.1"/>
    </source>
</evidence>
<reference evidence="2" key="1">
    <citation type="submission" date="2016-10" db="EMBL/GenBank/DDBJ databases">
        <authorList>
            <person name="Varghese N."/>
            <person name="Submissions S."/>
        </authorList>
    </citation>
    <scope>NUCLEOTIDE SEQUENCE [LARGE SCALE GENOMIC DNA]</scope>
    <source>
        <strain evidence="2">CGMCC 1.6494</strain>
    </source>
</reference>
<dbReference type="AlphaFoldDB" id="A0A1H0JTL9"/>
<keyword evidence="2" id="KW-1185">Reference proteome</keyword>
<accession>A0A1H0JTL9</accession>
<organism evidence="1 2">
    <name type="scientific">Vreelandella arcis</name>
    <dbReference type="NCBI Taxonomy" id="416873"/>
    <lineage>
        <taxon>Bacteria</taxon>
        <taxon>Pseudomonadati</taxon>
        <taxon>Pseudomonadota</taxon>
        <taxon>Gammaproteobacteria</taxon>
        <taxon>Oceanospirillales</taxon>
        <taxon>Halomonadaceae</taxon>
        <taxon>Vreelandella</taxon>
    </lineage>
</organism>
<proteinExistence type="predicted"/>
<dbReference type="RefSeq" id="WP_089708561.1">
    <property type="nucleotide sequence ID" value="NZ_FNII01000033.1"/>
</dbReference>